<dbReference type="Proteomes" id="UP001732700">
    <property type="component" value="Chromosome 4D"/>
</dbReference>
<dbReference type="EnsemblPlants" id="AVESA.00010b.r2.4DG0752740.1">
    <property type="protein sequence ID" value="AVESA.00010b.r2.4DG0752740.1.CDS"/>
    <property type="gene ID" value="AVESA.00010b.r2.4DG0752740"/>
</dbReference>
<evidence type="ECO:0000313" key="1">
    <source>
        <dbReference type="EnsemblPlants" id="AVESA.00010b.r2.4DG0752740.1.CDS"/>
    </source>
</evidence>
<organism evidence="1 2">
    <name type="scientific">Avena sativa</name>
    <name type="common">Oat</name>
    <dbReference type="NCBI Taxonomy" id="4498"/>
    <lineage>
        <taxon>Eukaryota</taxon>
        <taxon>Viridiplantae</taxon>
        <taxon>Streptophyta</taxon>
        <taxon>Embryophyta</taxon>
        <taxon>Tracheophyta</taxon>
        <taxon>Spermatophyta</taxon>
        <taxon>Magnoliopsida</taxon>
        <taxon>Liliopsida</taxon>
        <taxon>Poales</taxon>
        <taxon>Poaceae</taxon>
        <taxon>BOP clade</taxon>
        <taxon>Pooideae</taxon>
        <taxon>Poodae</taxon>
        <taxon>Poeae</taxon>
        <taxon>Poeae Chloroplast Group 1 (Aveneae type)</taxon>
        <taxon>Aveninae</taxon>
        <taxon>Avena</taxon>
    </lineage>
</organism>
<name>A0ACD5X4Q1_AVESA</name>
<proteinExistence type="predicted"/>
<sequence>MGSITTATIADDEAACMYAMQLAAGSILPMTLKNAIELGMLEILVGAGGKALSPSEVVARLPFAATNPDAPAMVDRMLRLLASFDVVSCEVEEGMGGVLARRYGPAPVCKWLTPNKDGVSIAPLVLMNDKVVLESWYHLKDTVLEGGLPFERAHGVTAFEYHGTDPRFNHVFNEAMKNHSTIITNKLLEFYTGFDDIGTLVDVAGGVGATIGAITSKYPHIMGVNFDLPHVLSEAMPFPRVQHVGGDMFKKVPSGDAILMKWILHDWTDEQCVTLLRNCFDALPAHGKVVIVECILPMIPAATPEAQRSFEFDMIMLTHTPGGKERDQREFEELSKSAGFTSVKTTYIYANSWVMEFIK</sequence>
<reference evidence="1" key="2">
    <citation type="submission" date="2025-09" db="UniProtKB">
        <authorList>
            <consortium name="EnsemblPlants"/>
        </authorList>
    </citation>
    <scope>IDENTIFICATION</scope>
</reference>
<accession>A0ACD5X4Q1</accession>
<keyword evidence="2" id="KW-1185">Reference proteome</keyword>
<evidence type="ECO:0000313" key="2">
    <source>
        <dbReference type="Proteomes" id="UP001732700"/>
    </source>
</evidence>
<reference evidence="1" key="1">
    <citation type="submission" date="2021-05" db="EMBL/GenBank/DDBJ databases">
        <authorList>
            <person name="Scholz U."/>
            <person name="Mascher M."/>
            <person name="Fiebig A."/>
        </authorList>
    </citation>
    <scope>NUCLEOTIDE SEQUENCE [LARGE SCALE GENOMIC DNA]</scope>
</reference>
<protein>
    <submittedName>
        <fullName evidence="1">Uncharacterized protein</fullName>
    </submittedName>
</protein>